<proteinExistence type="predicted"/>
<dbReference type="EMBL" id="BGZK01000147">
    <property type="protein sequence ID" value="GBP23088.1"/>
    <property type="molecule type" value="Genomic_DNA"/>
</dbReference>
<sequence>MNSYNRRVGDHLNTNAGKHILVKDDDKQTSPIQNARRARVHRAVCACKQSVHFATSRHGGFSLTKAVRTRKRQRTFLSVITHTIHHAIDAMKDRESTRSMDGGGERPLNNKSDRYKFLRRADREVSPQRNAERLCFHFLQASAEHEAVDPRPARPSSCSSVQPLSYMNCKFSIVRSVVHQFFHSVSYSAFSCQNFGIQYFDINAIVYRERPFSRHKTEGYK</sequence>
<evidence type="ECO:0000313" key="3">
    <source>
        <dbReference type="Proteomes" id="UP000299102"/>
    </source>
</evidence>
<comment type="caution">
    <text evidence="2">The sequence shown here is derived from an EMBL/GenBank/DDBJ whole genome shotgun (WGS) entry which is preliminary data.</text>
</comment>
<keyword evidence="3" id="KW-1185">Reference proteome</keyword>
<name>A0A4C1U9V5_EUMVA</name>
<feature type="region of interest" description="Disordered" evidence="1">
    <location>
        <begin position="91"/>
        <end position="112"/>
    </location>
</feature>
<reference evidence="2 3" key="1">
    <citation type="journal article" date="2019" name="Commun. Biol.">
        <title>The bagworm genome reveals a unique fibroin gene that provides high tensile strength.</title>
        <authorList>
            <person name="Kono N."/>
            <person name="Nakamura H."/>
            <person name="Ohtoshi R."/>
            <person name="Tomita M."/>
            <person name="Numata K."/>
            <person name="Arakawa K."/>
        </authorList>
    </citation>
    <scope>NUCLEOTIDE SEQUENCE [LARGE SCALE GENOMIC DNA]</scope>
</reference>
<accession>A0A4C1U9V5</accession>
<dbReference type="Proteomes" id="UP000299102">
    <property type="component" value="Unassembled WGS sequence"/>
</dbReference>
<protein>
    <submittedName>
        <fullName evidence="2">Uncharacterized protein</fullName>
    </submittedName>
</protein>
<evidence type="ECO:0000313" key="2">
    <source>
        <dbReference type="EMBL" id="GBP23088.1"/>
    </source>
</evidence>
<organism evidence="2 3">
    <name type="scientific">Eumeta variegata</name>
    <name type="common">Bagworm moth</name>
    <name type="synonym">Eumeta japonica</name>
    <dbReference type="NCBI Taxonomy" id="151549"/>
    <lineage>
        <taxon>Eukaryota</taxon>
        <taxon>Metazoa</taxon>
        <taxon>Ecdysozoa</taxon>
        <taxon>Arthropoda</taxon>
        <taxon>Hexapoda</taxon>
        <taxon>Insecta</taxon>
        <taxon>Pterygota</taxon>
        <taxon>Neoptera</taxon>
        <taxon>Endopterygota</taxon>
        <taxon>Lepidoptera</taxon>
        <taxon>Glossata</taxon>
        <taxon>Ditrysia</taxon>
        <taxon>Tineoidea</taxon>
        <taxon>Psychidae</taxon>
        <taxon>Oiketicinae</taxon>
        <taxon>Eumeta</taxon>
    </lineage>
</organism>
<gene>
    <name evidence="2" type="ORF">EVAR_13107_1</name>
</gene>
<dbReference type="AlphaFoldDB" id="A0A4C1U9V5"/>
<evidence type="ECO:0000256" key="1">
    <source>
        <dbReference type="SAM" id="MobiDB-lite"/>
    </source>
</evidence>